<name>A0A5M9L5V9_9PLEO</name>
<dbReference type="Proteomes" id="UP000245464">
    <property type="component" value="Chromosome 4"/>
</dbReference>
<evidence type="ECO:0000313" key="2">
    <source>
        <dbReference type="Proteomes" id="UP000245464"/>
    </source>
</evidence>
<sequence length="99" mass="10964">MSRFLILLAAISFIGSAVSAQRTKIGPSEQNIFCCQWRIDACRKQGKLGCIHIPIDKTNRCVWAPSEKCRLTCQATGQFASNYKNISKVVTCIIAKLLS</sequence>
<comment type="caution">
    <text evidence="1">The sequence shown here is derived from an EMBL/GenBank/DDBJ whole genome shotgun (WGS) entry which is preliminary data.</text>
</comment>
<dbReference type="KEGG" id="ptrr:90956432"/>
<protein>
    <submittedName>
        <fullName evidence="1">Uncharacterized protein</fullName>
    </submittedName>
</protein>
<dbReference type="RefSeq" id="XP_065962969.1">
    <property type="nucleotide sequence ID" value="XM_066107301.1"/>
</dbReference>
<accession>A0A5M9L5V9</accession>
<dbReference type="AlphaFoldDB" id="A0A5M9L5V9"/>
<gene>
    <name evidence="1" type="ORF">PtrM4_099250</name>
</gene>
<dbReference type="EMBL" id="NQIK02000004">
    <property type="protein sequence ID" value="KAF7572425.1"/>
    <property type="molecule type" value="Genomic_DNA"/>
</dbReference>
<proteinExistence type="predicted"/>
<evidence type="ECO:0000313" key="1">
    <source>
        <dbReference type="EMBL" id="KAF7572425.1"/>
    </source>
</evidence>
<dbReference type="GeneID" id="90956432"/>
<organism evidence="1 2">
    <name type="scientific">Pyrenophora tritici-repentis</name>
    <dbReference type="NCBI Taxonomy" id="45151"/>
    <lineage>
        <taxon>Eukaryota</taxon>
        <taxon>Fungi</taxon>
        <taxon>Dikarya</taxon>
        <taxon>Ascomycota</taxon>
        <taxon>Pezizomycotina</taxon>
        <taxon>Dothideomycetes</taxon>
        <taxon>Pleosporomycetidae</taxon>
        <taxon>Pleosporales</taxon>
        <taxon>Pleosporineae</taxon>
        <taxon>Pleosporaceae</taxon>
        <taxon>Pyrenophora</taxon>
    </lineage>
</organism>
<reference evidence="1 2" key="1">
    <citation type="journal article" date="2018" name="BMC Genomics">
        <title>Comparative genomics of the wheat fungal pathogen Pyrenophora tritici-repentis reveals chromosomal variations and genome plasticity.</title>
        <authorList>
            <person name="Moolhuijzen P."/>
            <person name="See P.T."/>
            <person name="Hane J.K."/>
            <person name="Shi G."/>
            <person name="Liu Z."/>
            <person name="Oliver R.P."/>
            <person name="Moffat C.S."/>
        </authorList>
    </citation>
    <scope>NUCLEOTIDE SEQUENCE [LARGE SCALE GENOMIC DNA]</scope>
    <source>
        <strain evidence="1">M4</strain>
    </source>
</reference>